<feature type="domain" description="UspA" evidence="2">
    <location>
        <begin position="224"/>
        <end position="271"/>
    </location>
</feature>
<comment type="caution">
    <text evidence="3">The sequence shown here is derived from an EMBL/GenBank/DDBJ whole genome shotgun (WGS) entry which is preliminary data.</text>
</comment>
<evidence type="ECO:0000256" key="1">
    <source>
        <dbReference type="ARBA" id="ARBA00008791"/>
    </source>
</evidence>
<dbReference type="InterPro" id="IPR006015">
    <property type="entry name" value="Universal_stress_UspA"/>
</dbReference>
<evidence type="ECO:0000259" key="2">
    <source>
        <dbReference type="Pfam" id="PF00582"/>
    </source>
</evidence>
<evidence type="ECO:0000313" key="3">
    <source>
        <dbReference type="EMBL" id="MBC3793198.1"/>
    </source>
</evidence>
<evidence type="ECO:0000313" key="4">
    <source>
        <dbReference type="Proteomes" id="UP000700732"/>
    </source>
</evidence>
<dbReference type="Pfam" id="PF00582">
    <property type="entry name" value="Usp"/>
    <property type="match status" value="2"/>
</dbReference>
<dbReference type="Proteomes" id="UP000700732">
    <property type="component" value="Unassembled WGS sequence"/>
</dbReference>
<dbReference type="SUPFAM" id="SSF52402">
    <property type="entry name" value="Adenine nucleotide alpha hydrolases-like"/>
    <property type="match status" value="2"/>
</dbReference>
<keyword evidence="4" id="KW-1185">Reference proteome</keyword>
<dbReference type="RefSeq" id="WP_186738983.1">
    <property type="nucleotide sequence ID" value="NZ_VFIA01000024.1"/>
</dbReference>
<organism evidence="3 4">
    <name type="scientific">Spirosoma utsteinense</name>
    <dbReference type="NCBI Taxonomy" id="2585773"/>
    <lineage>
        <taxon>Bacteria</taxon>
        <taxon>Pseudomonadati</taxon>
        <taxon>Bacteroidota</taxon>
        <taxon>Cytophagia</taxon>
        <taxon>Cytophagales</taxon>
        <taxon>Cytophagaceae</taxon>
        <taxon>Spirosoma</taxon>
    </lineage>
</organism>
<dbReference type="EMBL" id="VFIA01000024">
    <property type="protein sequence ID" value="MBC3793198.1"/>
    <property type="molecule type" value="Genomic_DNA"/>
</dbReference>
<feature type="domain" description="UspA" evidence="2">
    <location>
        <begin position="2"/>
        <end position="140"/>
    </location>
</feature>
<proteinExistence type="inferred from homology"/>
<gene>
    <name evidence="3" type="ORF">FH603_3715</name>
</gene>
<dbReference type="Gene3D" id="3.40.50.12370">
    <property type="match status" value="1"/>
</dbReference>
<accession>A0ABR6WAK1</accession>
<reference evidence="3 4" key="1">
    <citation type="submission" date="2019-06" db="EMBL/GenBank/DDBJ databases">
        <title>Spirosoma utsteinense sp. nov. isolated from Antarctic ice-free soils.</title>
        <authorList>
            <person name="Tahon G."/>
        </authorList>
    </citation>
    <scope>NUCLEOTIDE SEQUENCE [LARGE SCALE GENOMIC DNA]</scope>
    <source>
        <strain evidence="3 4">LMG 31447</strain>
    </source>
</reference>
<protein>
    <submittedName>
        <fullName evidence="3">Nucleotide-binding universal stress UspA family protein</fullName>
    </submittedName>
</protein>
<dbReference type="PRINTS" id="PR01438">
    <property type="entry name" value="UNVRSLSTRESS"/>
</dbReference>
<dbReference type="CDD" id="cd00293">
    <property type="entry name" value="USP-like"/>
    <property type="match status" value="2"/>
</dbReference>
<dbReference type="PANTHER" id="PTHR46268:SF6">
    <property type="entry name" value="UNIVERSAL STRESS PROTEIN UP12"/>
    <property type="match status" value="1"/>
</dbReference>
<comment type="similarity">
    <text evidence="1">Belongs to the universal stress protein A family.</text>
</comment>
<sequence length="288" mass="31566">MTKIVLPIDFSPAATNAVSVAAQLTRLLNADLHLVHVLSTLQPDYILPQHDADEQYRNALGHIEQAYDELQLLPCLSGLRVHTHVLTGTDPVDILADKRFSTADLLVLSSTGASGVHELLMGSNAGHLVRRATMPVLVLKNPPAYLDLKTVVFASNFNDHYAASIDFLKTLLDCFEYPAVHLLFVNTLSHFVPSQTSRERMEGFVRQYGLSLCTYNQQDDFEVEAGLLDFATSKKADLIVLGTHGRRGLRHLLQGSIAEAVVNHASVAVLTLPLRSEQAPMVVLDGIL</sequence>
<dbReference type="PANTHER" id="PTHR46268">
    <property type="entry name" value="STRESS RESPONSE PROTEIN NHAX"/>
    <property type="match status" value="1"/>
</dbReference>
<name>A0ABR6WAK1_9BACT</name>
<dbReference type="InterPro" id="IPR006016">
    <property type="entry name" value="UspA"/>
</dbReference>